<comment type="caution">
    <text evidence="4">The sequence shown here is derived from an EMBL/GenBank/DDBJ whole genome shotgun (WGS) entry which is preliminary data.</text>
</comment>
<dbReference type="PANTHER" id="PTHR10887">
    <property type="entry name" value="DNA2/NAM7 HELICASE FAMILY"/>
    <property type="match status" value="1"/>
</dbReference>
<dbReference type="AlphaFoldDB" id="A0A0M0JY29"/>
<organism evidence="4 5">
    <name type="scientific">Chrysochromulina tobinii</name>
    <dbReference type="NCBI Taxonomy" id="1460289"/>
    <lineage>
        <taxon>Eukaryota</taxon>
        <taxon>Haptista</taxon>
        <taxon>Haptophyta</taxon>
        <taxon>Prymnesiophyceae</taxon>
        <taxon>Prymnesiales</taxon>
        <taxon>Chrysochromulinaceae</taxon>
        <taxon>Chrysochromulina</taxon>
    </lineage>
</organism>
<feature type="region of interest" description="Disordered" evidence="1">
    <location>
        <begin position="376"/>
        <end position="401"/>
    </location>
</feature>
<feature type="domain" description="DNA2/NAM7 helicase helicase" evidence="2">
    <location>
        <begin position="13"/>
        <end position="104"/>
    </location>
</feature>
<dbReference type="GO" id="GO:0004386">
    <property type="term" value="F:helicase activity"/>
    <property type="evidence" value="ECO:0007669"/>
    <property type="project" value="InterPro"/>
</dbReference>
<dbReference type="SUPFAM" id="SSF52540">
    <property type="entry name" value="P-loop containing nucleoside triphosphate hydrolases"/>
    <property type="match status" value="2"/>
</dbReference>
<gene>
    <name evidence="4" type="ORF">Ctob_013844</name>
</gene>
<protein>
    <submittedName>
        <fullName evidence="4">Prematurely terminated mRNA decay factor-like protein</fullName>
    </submittedName>
</protein>
<sequence>MLWFLQRALRGASRHGRPCKVLLAALTNVAVDNVVEGLLRQAEADGEAEPDVVRVGSVRRIAAAVLPHSTHGKLSATEEQSTKRELTRELSTAPAAEQHALKQAIALIDSGRMAARARALHQFTVVGATCAATGLACMQGLKFDFVLLDECSQLTEPASLLPLYRLGCERLIAAVAIRTHLEERGLAGAVTVSTVDAFQGAERDVILVSTCLTATCGAPDTAREALRFIGDPRRLNVTLTRARHHLLVFGHADVLQSVPAWAVVLDVAASLPAEFVTGHGVEGVLVESSDAEVDAALAGAGDGVGVVAADSAGSAADAFDAAQGARADELQLLMAARREKLTRIELMGTRMHSELAAKMDVGVRVNPMLRNMYLSSNSNADESGGAASSGTEEGAAAAPADGGANTRVVVDLLEAGSDSDDGELGGCGPAAAAAAASDGSVASVSSRMGSTRDEVVLADEFDGGEAEQALELLDF</sequence>
<dbReference type="InterPro" id="IPR041679">
    <property type="entry name" value="DNA2/NAM7-like_C"/>
</dbReference>
<evidence type="ECO:0000259" key="3">
    <source>
        <dbReference type="Pfam" id="PF13087"/>
    </source>
</evidence>
<feature type="domain" description="DNA2/NAM7 helicase helicase" evidence="2">
    <location>
        <begin position="108"/>
        <end position="172"/>
    </location>
</feature>
<dbReference type="InterPro" id="IPR047187">
    <property type="entry name" value="SF1_C_Upf1"/>
</dbReference>
<dbReference type="InterPro" id="IPR045055">
    <property type="entry name" value="DNA2/NAM7-like"/>
</dbReference>
<evidence type="ECO:0000313" key="4">
    <source>
        <dbReference type="EMBL" id="KOO31561.1"/>
    </source>
</evidence>
<reference evidence="5" key="1">
    <citation type="journal article" date="2015" name="PLoS Genet.">
        <title>Genome Sequence and Transcriptome Analyses of Chrysochromulina tobin: Metabolic Tools for Enhanced Algal Fitness in the Prominent Order Prymnesiales (Haptophyceae).</title>
        <authorList>
            <person name="Hovde B.T."/>
            <person name="Deodato C.R."/>
            <person name="Hunsperger H.M."/>
            <person name="Ryken S.A."/>
            <person name="Yost W."/>
            <person name="Jha R.K."/>
            <person name="Patterson J."/>
            <person name="Monnat R.J. Jr."/>
            <person name="Barlow S.B."/>
            <person name="Starkenburg S.R."/>
            <person name="Cattolico R.A."/>
        </authorList>
    </citation>
    <scope>NUCLEOTIDE SEQUENCE</scope>
    <source>
        <strain evidence="5">CCMP291</strain>
    </source>
</reference>
<dbReference type="PANTHER" id="PTHR10887:SF495">
    <property type="entry name" value="HELICASE SENATAXIN ISOFORM X1-RELATED"/>
    <property type="match status" value="1"/>
</dbReference>
<dbReference type="Pfam" id="PF13087">
    <property type="entry name" value="AAA_12"/>
    <property type="match status" value="1"/>
</dbReference>
<keyword evidence="5" id="KW-1185">Reference proteome</keyword>
<name>A0A0M0JY29_9EUKA</name>
<dbReference type="InterPro" id="IPR041677">
    <property type="entry name" value="DNA2/NAM7_AAA_11"/>
</dbReference>
<evidence type="ECO:0000259" key="2">
    <source>
        <dbReference type="Pfam" id="PF13086"/>
    </source>
</evidence>
<dbReference type="Proteomes" id="UP000037460">
    <property type="component" value="Unassembled WGS sequence"/>
</dbReference>
<accession>A0A0M0JY29</accession>
<dbReference type="CDD" id="cd18808">
    <property type="entry name" value="SF1_C_Upf1"/>
    <property type="match status" value="1"/>
</dbReference>
<evidence type="ECO:0000313" key="5">
    <source>
        <dbReference type="Proteomes" id="UP000037460"/>
    </source>
</evidence>
<evidence type="ECO:0000256" key="1">
    <source>
        <dbReference type="SAM" id="MobiDB-lite"/>
    </source>
</evidence>
<proteinExistence type="predicted"/>
<dbReference type="EMBL" id="JWZX01001987">
    <property type="protein sequence ID" value="KOO31561.1"/>
    <property type="molecule type" value="Genomic_DNA"/>
</dbReference>
<feature type="domain" description="DNA2/NAM7 helicase-like C-terminal" evidence="3">
    <location>
        <begin position="177"/>
        <end position="252"/>
    </location>
</feature>
<dbReference type="Pfam" id="PF13086">
    <property type="entry name" value="AAA_11"/>
    <property type="match status" value="2"/>
</dbReference>
<dbReference type="InterPro" id="IPR027417">
    <property type="entry name" value="P-loop_NTPase"/>
</dbReference>
<dbReference type="Gene3D" id="3.40.50.300">
    <property type="entry name" value="P-loop containing nucleotide triphosphate hydrolases"/>
    <property type="match status" value="2"/>
</dbReference>
<dbReference type="OrthoDB" id="6513042at2759"/>